<keyword evidence="17" id="KW-1185">Reference proteome</keyword>
<dbReference type="Gene3D" id="3.50.50.60">
    <property type="entry name" value="FAD/NAD(P)-binding domain"/>
    <property type="match status" value="1"/>
</dbReference>
<keyword evidence="6" id="KW-0285">Flavoprotein</keyword>
<evidence type="ECO:0000256" key="13">
    <source>
        <dbReference type="ARBA" id="ARBA00032493"/>
    </source>
</evidence>
<evidence type="ECO:0000256" key="3">
    <source>
        <dbReference type="ARBA" id="ARBA00007588"/>
    </source>
</evidence>
<comment type="cofactor">
    <cofactor evidence="1">
        <name>FAD</name>
        <dbReference type="ChEBI" id="CHEBI:57692"/>
    </cofactor>
</comment>
<evidence type="ECO:0000256" key="6">
    <source>
        <dbReference type="ARBA" id="ARBA00022630"/>
    </source>
</evidence>
<evidence type="ECO:0000313" key="16">
    <source>
        <dbReference type="EMBL" id="QSB12805.1"/>
    </source>
</evidence>
<name>A0A895Y913_9ACTN</name>
<keyword evidence="9" id="KW-0560">Oxidoreductase</keyword>
<dbReference type="AlphaFoldDB" id="A0A895Y913"/>
<evidence type="ECO:0000256" key="4">
    <source>
        <dbReference type="ARBA" id="ARBA00013076"/>
    </source>
</evidence>
<dbReference type="RefSeq" id="WP_239674846.1">
    <property type="nucleotide sequence ID" value="NZ_CP070499.1"/>
</dbReference>
<keyword evidence="10 16" id="KW-0503">Monooxygenase</keyword>
<protein>
    <recommendedName>
        <fullName evidence="5">L-lysine N6-monooxygenase MbtG</fullName>
        <ecNumber evidence="4">1.14.13.59</ecNumber>
    </recommendedName>
    <alternativeName>
        <fullName evidence="14">Lysine 6-N-hydroxylase</fullName>
    </alternativeName>
    <alternativeName>
        <fullName evidence="13">Lysine N6-hydroxylase</fullName>
    </alternativeName>
    <alternativeName>
        <fullName evidence="11">Lysine-N-oxygenase</fullName>
    </alternativeName>
    <alternativeName>
        <fullName evidence="12">Mycobactin synthase protein G</fullName>
    </alternativeName>
</protein>
<evidence type="ECO:0000256" key="9">
    <source>
        <dbReference type="ARBA" id="ARBA00023002"/>
    </source>
</evidence>
<dbReference type="KEGG" id="nhy:JQS43_14040"/>
<dbReference type="PANTHER" id="PTHR42802:SF1">
    <property type="entry name" value="L-ORNITHINE N(5)-MONOOXYGENASE"/>
    <property type="match status" value="1"/>
</dbReference>
<evidence type="ECO:0000256" key="11">
    <source>
        <dbReference type="ARBA" id="ARBA00029939"/>
    </source>
</evidence>
<dbReference type="InterPro" id="IPR036188">
    <property type="entry name" value="FAD/NAD-bd_sf"/>
</dbReference>
<dbReference type="PANTHER" id="PTHR42802">
    <property type="entry name" value="MONOOXYGENASE"/>
    <property type="match status" value="1"/>
</dbReference>
<sequence>MTPTHDFVGIGIGPFNLGLACLTAPLSELDGIFLDERDSFSWHPGLMIDGVTIQLPFLADLVTMADPTSAYSFLNYLKATGRLCRFYIREDFYPLRAEYQAYCQWVTDQLPNLQFGTRVAQITYDEPERCYLVHTRRGGQREVLRARRLVLGIGTEPWLPAPARDLAGPAIHSADYLPHREELRSLDSVTIIGSGQSAAEIYLDLLQAGTPGHLNWVTRSPRFFPMEYTKLSLELTSPDYIDYFHALPATGRGRLNREQRHLYKGINGALINQIYDTLYRRELGDPAPTTLLTGVTLTAADWQPADSRYQLRLRHEEQAREFTLRSQGLILATGYQPRTPGFLAPVHDRIRWDEYGRFQVSRGYAVDLAEAEIFVQNAEEHTHSLTAPDLGMGAYRNSVIIAAMLGKEIYPIERSVAFQRFGAPEPAGSELAG</sequence>
<proteinExistence type="inferred from homology"/>
<evidence type="ECO:0000256" key="15">
    <source>
        <dbReference type="ARBA" id="ARBA00048407"/>
    </source>
</evidence>
<dbReference type="EC" id="1.14.13.59" evidence="4"/>
<comment type="catalytic activity">
    <reaction evidence="15">
        <text>L-lysine + NADPH + O2 = N(6)-hydroxy-L-lysine + NADP(+) + H2O</text>
        <dbReference type="Rhea" id="RHEA:23228"/>
        <dbReference type="ChEBI" id="CHEBI:15377"/>
        <dbReference type="ChEBI" id="CHEBI:15379"/>
        <dbReference type="ChEBI" id="CHEBI:32551"/>
        <dbReference type="ChEBI" id="CHEBI:57783"/>
        <dbReference type="ChEBI" id="CHEBI:57820"/>
        <dbReference type="ChEBI" id="CHEBI:58349"/>
        <dbReference type="EC" id="1.14.13.59"/>
    </reaction>
</comment>
<evidence type="ECO:0000256" key="14">
    <source>
        <dbReference type="ARBA" id="ARBA00032738"/>
    </source>
</evidence>
<comment type="pathway">
    <text evidence="2">Siderophore biosynthesis.</text>
</comment>
<evidence type="ECO:0000256" key="12">
    <source>
        <dbReference type="ARBA" id="ARBA00031158"/>
    </source>
</evidence>
<organism evidence="16 17">
    <name type="scientific">Natronosporangium hydrolyticum</name>
    <dbReference type="NCBI Taxonomy" id="2811111"/>
    <lineage>
        <taxon>Bacteria</taxon>
        <taxon>Bacillati</taxon>
        <taxon>Actinomycetota</taxon>
        <taxon>Actinomycetes</taxon>
        <taxon>Micromonosporales</taxon>
        <taxon>Micromonosporaceae</taxon>
        <taxon>Natronosporangium</taxon>
    </lineage>
</organism>
<keyword evidence="7" id="KW-0274">FAD</keyword>
<evidence type="ECO:0000256" key="7">
    <source>
        <dbReference type="ARBA" id="ARBA00022827"/>
    </source>
</evidence>
<dbReference type="Pfam" id="PF13434">
    <property type="entry name" value="Lys_Orn_oxgnase"/>
    <property type="match status" value="1"/>
</dbReference>
<dbReference type="Proteomes" id="UP000662857">
    <property type="component" value="Chromosome"/>
</dbReference>
<reference evidence="16" key="1">
    <citation type="submission" date="2021-02" db="EMBL/GenBank/DDBJ databases">
        <title>Natrosporangium hydrolyticum gen. nov., sp. nov, a haloalkaliphilic actinobacterium from a soda solonchak soil.</title>
        <authorList>
            <person name="Sorokin D.Y."/>
            <person name="Khijniak T.V."/>
            <person name="Zakharycheva A.P."/>
            <person name="Boueva O.V."/>
            <person name="Ariskina E.V."/>
            <person name="Hahnke R.L."/>
            <person name="Bunk B."/>
            <person name="Sproer C."/>
            <person name="Schumann P."/>
            <person name="Evtushenko L.I."/>
            <person name="Kublanov I.V."/>
        </authorList>
    </citation>
    <scope>NUCLEOTIDE SEQUENCE</scope>
    <source>
        <strain evidence="16">DSM 106523</strain>
    </source>
</reference>
<evidence type="ECO:0000313" key="17">
    <source>
        <dbReference type="Proteomes" id="UP000662857"/>
    </source>
</evidence>
<dbReference type="InterPro" id="IPR025700">
    <property type="entry name" value="Lys/Orn_oxygenase"/>
</dbReference>
<evidence type="ECO:0000256" key="8">
    <source>
        <dbReference type="ARBA" id="ARBA00022857"/>
    </source>
</evidence>
<dbReference type="GO" id="GO:0047091">
    <property type="term" value="F:L-lysine 6-monooxygenase (NADPH) activity"/>
    <property type="evidence" value="ECO:0007669"/>
    <property type="project" value="UniProtKB-EC"/>
</dbReference>
<dbReference type="EMBL" id="CP070499">
    <property type="protein sequence ID" value="QSB12805.1"/>
    <property type="molecule type" value="Genomic_DNA"/>
</dbReference>
<dbReference type="SUPFAM" id="SSF51905">
    <property type="entry name" value="FAD/NAD(P)-binding domain"/>
    <property type="match status" value="2"/>
</dbReference>
<keyword evidence="8" id="KW-0521">NADP</keyword>
<evidence type="ECO:0000256" key="2">
    <source>
        <dbReference type="ARBA" id="ARBA00004924"/>
    </source>
</evidence>
<evidence type="ECO:0000256" key="1">
    <source>
        <dbReference type="ARBA" id="ARBA00001974"/>
    </source>
</evidence>
<evidence type="ECO:0000256" key="5">
    <source>
        <dbReference type="ARBA" id="ARBA00016406"/>
    </source>
</evidence>
<evidence type="ECO:0000256" key="10">
    <source>
        <dbReference type="ARBA" id="ARBA00023033"/>
    </source>
</evidence>
<gene>
    <name evidence="16" type="ORF">JQS43_14040</name>
</gene>
<comment type="similarity">
    <text evidence="3">Belongs to the lysine N(6)-hydroxylase/L-ornithine N(5)-oxygenase family.</text>
</comment>
<accession>A0A895Y913</accession>